<name>A0A8A1LZ48_AJECA</name>
<gene>
    <name evidence="3" type="ORF">I7I51_08903</name>
</gene>
<feature type="region of interest" description="Disordered" evidence="2">
    <location>
        <begin position="359"/>
        <end position="391"/>
    </location>
</feature>
<feature type="region of interest" description="Disordered" evidence="2">
    <location>
        <begin position="567"/>
        <end position="592"/>
    </location>
</feature>
<feature type="region of interest" description="Disordered" evidence="2">
    <location>
        <begin position="1"/>
        <end position="95"/>
    </location>
</feature>
<reference evidence="3" key="1">
    <citation type="submission" date="2021-01" db="EMBL/GenBank/DDBJ databases">
        <title>Chromosome-level genome assembly of a human fungal pathogen reveals clustering of transcriptionally co-regulated genes.</title>
        <authorList>
            <person name="Voorhies M."/>
            <person name="Cohen S."/>
            <person name="Shea T.P."/>
            <person name="Petrus S."/>
            <person name="Munoz J.F."/>
            <person name="Poplawski S."/>
            <person name="Goldman W.E."/>
            <person name="Michael T."/>
            <person name="Cuomo C.A."/>
            <person name="Sil A."/>
            <person name="Beyhan S."/>
        </authorList>
    </citation>
    <scope>NUCLEOTIDE SEQUENCE</scope>
    <source>
        <strain evidence="3">WU24</strain>
    </source>
</reference>
<feature type="compositionally biased region" description="Polar residues" evidence="2">
    <location>
        <begin position="571"/>
        <end position="587"/>
    </location>
</feature>
<dbReference type="OrthoDB" id="5378502at2759"/>
<keyword evidence="1" id="KW-0175">Coiled coil</keyword>
<evidence type="ECO:0000313" key="4">
    <source>
        <dbReference type="Proteomes" id="UP000663671"/>
    </source>
</evidence>
<feature type="compositionally biased region" description="Polar residues" evidence="2">
    <location>
        <begin position="371"/>
        <end position="383"/>
    </location>
</feature>
<dbReference type="Proteomes" id="UP000663671">
    <property type="component" value="Chromosome 2"/>
</dbReference>
<evidence type="ECO:0000256" key="1">
    <source>
        <dbReference type="SAM" id="Coils"/>
    </source>
</evidence>
<feature type="compositionally biased region" description="Basic and acidic residues" evidence="2">
    <location>
        <begin position="31"/>
        <end position="40"/>
    </location>
</feature>
<dbReference type="EMBL" id="CP069109">
    <property type="protein sequence ID" value="QSS59468.1"/>
    <property type="molecule type" value="Genomic_DNA"/>
</dbReference>
<feature type="compositionally biased region" description="Basic and acidic residues" evidence="2">
    <location>
        <begin position="1"/>
        <end position="20"/>
    </location>
</feature>
<proteinExistence type="predicted"/>
<feature type="region of interest" description="Disordered" evidence="2">
    <location>
        <begin position="802"/>
        <end position="823"/>
    </location>
</feature>
<feature type="compositionally biased region" description="Pro residues" evidence="2">
    <location>
        <begin position="44"/>
        <end position="60"/>
    </location>
</feature>
<accession>A0A8A1LZ48</accession>
<organism evidence="3 4">
    <name type="scientific">Ajellomyces capsulatus</name>
    <name type="common">Darling's disease fungus</name>
    <name type="synonym">Histoplasma capsulatum</name>
    <dbReference type="NCBI Taxonomy" id="5037"/>
    <lineage>
        <taxon>Eukaryota</taxon>
        <taxon>Fungi</taxon>
        <taxon>Dikarya</taxon>
        <taxon>Ascomycota</taxon>
        <taxon>Pezizomycotina</taxon>
        <taxon>Eurotiomycetes</taxon>
        <taxon>Eurotiomycetidae</taxon>
        <taxon>Onygenales</taxon>
        <taxon>Ajellomycetaceae</taxon>
        <taxon>Histoplasma</taxon>
    </lineage>
</organism>
<feature type="region of interest" description="Disordered" evidence="2">
    <location>
        <begin position="846"/>
        <end position="868"/>
    </location>
</feature>
<evidence type="ECO:0000256" key="2">
    <source>
        <dbReference type="SAM" id="MobiDB-lite"/>
    </source>
</evidence>
<feature type="coiled-coil region" evidence="1">
    <location>
        <begin position="232"/>
        <end position="259"/>
    </location>
</feature>
<dbReference type="AlphaFoldDB" id="A0A8A1LZ48"/>
<feature type="region of interest" description="Disordered" evidence="2">
    <location>
        <begin position="744"/>
        <end position="764"/>
    </location>
</feature>
<evidence type="ECO:0000313" key="3">
    <source>
        <dbReference type="EMBL" id="QSS59468.1"/>
    </source>
</evidence>
<dbReference type="VEuPathDB" id="FungiDB:I7I51_08903"/>
<feature type="compositionally biased region" description="Basic residues" evidence="2">
    <location>
        <begin position="804"/>
        <end position="822"/>
    </location>
</feature>
<protein>
    <submittedName>
        <fullName evidence="3">Uncharacterized protein</fullName>
    </submittedName>
</protein>
<sequence length="868" mass="95800">MNLRGRDTLKPPKRYDEENFTKPAPPPPARNESRSYKPDVGRPVFPPPFVDFNPNLPPAAFPTIDTQQPPKYPAQEAPQSSRDRIGSMQERSGANSFDHENITDCQYNASRERGMAGKGEVSMLDVGDDFSSSAPGKLNLQVSCDCVNYPNELENSEHGTRSSMNLSDDENDVGIGAYEAAGISAAALQEIKWSDISPILQTEIFENLRSVCDYRQAVEALRLSPSEQIKMIEHSSARKEQVQRENAKLNEMRTKQLRALLRMDNSYLRTQKVPDQLVFKNISKKFLDTTAHSGPDYSMSQASDILIARKYLRSLGLDPMFAGEWSNNLVAITTTGMTGADEGFEWSGEFPVAEEANISEHGDTECESNPDSETATGASSHSDCSPHPKRLRTLDHSLNAAQHLLYHRRESSLPRAGTVRSLPFRTLSAKAESCQWRQPSRPFQNTFPQSSPLRRESVVRLKVGSQGAARIQQDIFGTSGDIMRRYSQPQMNIPNDNTSVANMLPQLWPRHAISGKRGGCKTIKRSLGGTWIYSQSREDTEAASRASRMYRDGLAAARVEAKDALREDSAWHQSSSVSPSTNLTPPNLGNPCQFEKPRMEPLARWRSSPGHSGNPRMIPNPGSNFVPHYMSLSHHTLSEGYAPQYSPITPPSFPARCEQEENKTLARELEGYAREPNNNRGGPPLLTTTSNPTPINAHMPGVATTTFCSQGTNAEGTCAKEVSLQAAQSLVSPVPELDMTEVKGESTVTVSRKDKHSPSPTETATTPVLLKVDTVLSCPSKNLPDLPSAGLSGTISLGMMEGSRKKRNRRYGHGWTKKKKCPGKTVQLPTCVETTAEECTKKTMKSNTLGVDSANTRRRSERINKREA</sequence>